<protein>
    <submittedName>
        <fullName evidence="1">Uncharacterized protein</fullName>
    </submittedName>
</protein>
<sequence>MHHEAGSKRPGTGLTHSVWWDLPFWGQDLFSFHSQNITVAARATAERKTFRHLS</sequence>
<gene>
    <name evidence="1" type="ORF">SAMN05444006_12729</name>
</gene>
<evidence type="ECO:0000313" key="2">
    <source>
        <dbReference type="Proteomes" id="UP000199541"/>
    </source>
</evidence>
<accession>A0A1H3E7T0</accession>
<evidence type="ECO:0000313" key="1">
    <source>
        <dbReference type="EMBL" id="SDX74298.1"/>
    </source>
</evidence>
<reference evidence="1 2" key="1">
    <citation type="submission" date="2016-10" db="EMBL/GenBank/DDBJ databases">
        <authorList>
            <person name="Varghese N."/>
            <person name="Submissions S."/>
        </authorList>
    </citation>
    <scope>NUCLEOTIDE SEQUENCE [LARGE SCALE GENOMIC DNA]</scope>
    <source>
        <strain evidence="1 2">DSM 24802</strain>
    </source>
</reference>
<dbReference type="EMBL" id="FNOB01000027">
    <property type="protein sequence ID" value="SDX74298.1"/>
    <property type="molecule type" value="Genomic_DNA"/>
</dbReference>
<name>A0A1H3E7T0_9RHOB</name>
<organism evidence="1 2">
    <name type="scientific">Allgaiera indica</name>
    <dbReference type="NCBI Taxonomy" id="765699"/>
    <lineage>
        <taxon>Bacteria</taxon>
        <taxon>Pseudomonadati</taxon>
        <taxon>Pseudomonadota</taxon>
        <taxon>Alphaproteobacteria</taxon>
        <taxon>Rhodobacterales</taxon>
        <taxon>Paracoccaceae</taxon>
        <taxon>Allgaiera</taxon>
    </lineage>
</organism>
<dbReference type="Proteomes" id="UP000199541">
    <property type="component" value="Unassembled WGS sequence"/>
</dbReference>
<proteinExistence type="predicted"/>
<comment type="caution">
    <text evidence="1">The sequence shown here is derived from an EMBL/GenBank/DDBJ whole genome shotgun (WGS) entry which is preliminary data.</text>
</comment>
<keyword evidence="2" id="KW-1185">Reference proteome</keyword>